<protein>
    <recommendedName>
        <fullName evidence="1">Putative membrane protein insertion efficiency factor</fullName>
    </recommendedName>
</protein>
<comment type="function">
    <text evidence="1">Could be involved in insertion of integral membrane proteins into the membrane.</text>
</comment>
<dbReference type="SMART" id="SM01234">
    <property type="entry name" value="Haemolytic"/>
    <property type="match status" value="1"/>
</dbReference>
<evidence type="ECO:0000313" key="3">
    <source>
        <dbReference type="Proteomes" id="UP001302316"/>
    </source>
</evidence>
<proteinExistence type="inferred from homology"/>
<evidence type="ECO:0000313" key="2">
    <source>
        <dbReference type="EMBL" id="MEA5445018.1"/>
    </source>
</evidence>
<comment type="subcellular location">
    <subcellularLocation>
        <location evidence="1">Cell membrane</location>
        <topology evidence="1">Peripheral membrane protein</topology>
        <orientation evidence="1">Cytoplasmic side</orientation>
    </subcellularLocation>
</comment>
<organism evidence="2 3">
    <name type="scientific">Natronospira elongata</name>
    <dbReference type="NCBI Taxonomy" id="3110268"/>
    <lineage>
        <taxon>Bacteria</taxon>
        <taxon>Pseudomonadati</taxon>
        <taxon>Pseudomonadota</taxon>
        <taxon>Gammaproteobacteria</taxon>
        <taxon>Natronospirales</taxon>
        <taxon>Natronospiraceae</taxon>
        <taxon>Natronospira</taxon>
    </lineage>
</organism>
<comment type="similarity">
    <text evidence="1">Belongs to the UPF0161 family.</text>
</comment>
<keyword evidence="3" id="KW-1185">Reference proteome</keyword>
<dbReference type="GO" id="GO:0005886">
    <property type="term" value="C:plasma membrane"/>
    <property type="evidence" value="ECO:0007669"/>
    <property type="project" value="UniProtKB-SubCell"/>
</dbReference>
<dbReference type="InterPro" id="IPR002696">
    <property type="entry name" value="Membr_insert_effic_factor_YidD"/>
</dbReference>
<dbReference type="Proteomes" id="UP001302316">
    <property type="component" value="Unassembled WGS sequence"/>
</dbReference>
<sequence>MRFFLLFLVKAYRLLISPLFGQCCRFHPSCSEYAMEALQTHGALRGAWLSLRRVLRCHPFNEGGFDPVPGSCKHHHHG</sequence>
<name>A0AAP6MK13_9GAMM</name>
<reference evidence="2 3" key="1">
    <citation type="submission" date="2023-12" db="EMBL/GenBank/DDBJ databases">
        <title>Whole-genome sequencing of halo(alkali)philic microorganisms from hypersaline lakes.</title>
        <authorList>
            <person name="Sorokin D.Y."/>
            <person name="Merkel A.Y."/>
            <person name="Messina E."/>
            <person name="Yakimov M."/>
        </authorList>
    </citation>
    <scope>NUCLEOTIDE SEQUENCE [LARGE SCALE GENOMIC DNA]</scope>
    <source>
        <strain evidence="2 3">AB-CW1</strain>
    </source>
</reference>
<keyword evidence="1" id="KW-0472">Membrane</keyword>
<dbReference type="PANTHER" id="PTHR33383:SF1">
    <property type="entry name" value="MEMBRANE PROTEIN INSERTION EFFICIENCY FACTOR-RELATED"/>
    <property type="match status" value="1"/>
</dbReference>
<dbReference type="AlphaFoldDB" id="A0AAP6MK13"/>
<dbReference type="HAMAP" id="MF_00386">
    <property type="entry name" value="UPF0161_YidD"/>
    <property type="match status" value="1"/>
</dbReference>
<dbReference type="NCBIfam" id="TIGR00278">
    <property type="entry name" value="membrane protein insertion efficiency factor YidD"/>
    <property type="match status" value="1"/>
</dbReference>
<accession>A0AAP6MK13</accession>
<gene>
    <name evidence="2" type="primary">yidD</name>
    <name evidence="2" type="ORF">VCB98_04195</name>
</gene>
<dbReference type="Pfam" id="PF01809">
    <property type="entry name" value="YidD"/>
    <property type="match status" value="1"/>
</dbReference>
<evidence type="ECO:0000256" key="1">
    <source>
        <dbReference type="HAMAP-Rule" id="MF_00386"/>
    </source>
</evidence>
<comment type="caution">
    <text evidence="2">The sequence shown here is derived from an EMBL/GenBank/DDBJ whole genome shotgun (WGS) entry which is preliminary data.</text>
</comment>
<dbReference type="EMBL" id="JAYGII010000005">
    <property type="protein sequence ID" value="MEA5445018.1"/>
    <property type="molecule type" value="Genomic_DNA"/>
</dbReference>
<dbReference type="PANTHER" id="PTHR33383">
    <property type="entry name" value="MEMBRANE PROTEIN INSERTION EFFICIENCY FACTOR-RELATED"/>
    <property type="match status" value="1"/>
</dbReference>
<dbReference type="RefSeq" id="WP_346050642.1">
    <property type="nucleotide sequence ID" value="NZ_JAYGII010000005.1"/>
</dbReference>
<keyword evidence="1" id="KW-1003">Cell membrane</keyword>